<dbReference type="GO" id="GO:0006571">
    <property type="term" value="P:tyrosine biosynthetic process"/>
    <property type="evidence" value="ECO:0007669"/>
    <property type="project" value="InterPro"/>
</dbReference>
<dbReference type="NCBIfam" id="NF005112">
    <property type="entry name" value="PRK06545.2-4"/>
    <property type="match status" value="1"/>
</dbReference>
<comment type="similarity">
    <text evidence="1">Belongs to the prephenate/arogenate dehydrogenase family.</text>
</comment>
<dbReference type="OrthoDB" id="9802008at2"/>
<dbReference type="GO" id="GO:0004665">
    <property type="term" value="F:prephenate dehydrogenase (NADP+) activity"/>
    <property type="evidence" value="ECO:0007669"/>
    <property type="project" value="InterPro"/>
</dbReference>
<dbReference type="GO" id="GO:0070403">
    <property type="term" value="F:NAD+ binding"/>
    <property type="evidence" value="ECO:0007669"/>
    <property type="project" value="InterPro"/>
</dbReference>
<keyword evidence="5" id="KW-1185">Reference proteome</keyword>
<dbReference type="PANTHER" id="PTHR21363">
    <property type="entry name" value="PREPHENATE DEHYDROGENASE"/>
    <property type="match status" value="1"/>
</dbReference>
<dbReference type="InterPro" id="IPR046825">
    <property type="entry name" value="PDH_C"/>
</dbReference>
<dbReference type="Gene3D" id="1.10.3660.10">
    <property type="entry name" value="6-phosphogluconate dehydrogenase C-terminal like domain"/>
    <property type="match status" value="1"/>
</dbReference>
<dbReference type="InterPro" id="IPR036291">
    <property type="entry name" value="NAD(P)-bd_dom_sf"/>
</dbReference>
<comment type="caution">
    <text evidence="4">The sequence shown here is derived from an EMBL/GenBank/DDBJ whole genome shotgun (WGS) entry which is preliminary data.</text>
</comment>
<dbReference type="Pfam" id="PF02153">
    <property type="entry name" value="PDH_N"/>
    <property type="match status" value="1"/>
</dbReference>
<dbReference type="EMBL" id="VDUX01000001">
    <property type="protein sequence ID" value="TXL63040.1"/>
    <property type="molecule type" value="Genomic_DNA"/>
</dbReference>
<dbReference type="InterPro" id="IPR003099">
    <property type="entry name" value="Prephen_DH"/>
</dbReference>
<dbReference type="Pfam" id="PF20463">
    <property type="entry name" value="PDH_C"/>
    <property type="match status" value="1"/>
</dbReference>
<proteinExistence type="inferred from homology"/>
<dbReference type="RefSeq" id="WP_147683292.1">
    <property type="nucleotide sequence ID" value="NZ_VDUX01000001.1"/>
</dbReference>
<name>A0A5C8NPM9_9ACTN</name>
<dbReference type="InterPro" id="IPR050812">
    <property type="entry name" value="Preph/Arog_dehydrog"/>
</dbReference>
<reference evidence="4 5" key="1">
    <citation type="submission" date="2019-06" db="EMBL/GenBank/DDBJ databases">
        <title>Aeromicrobium sp. nov., isolated from a maize field.</title>
        <authorList>
            <person name="Lin S.-Y."/>
            <person name="Tsai C.-F."/>
            <person name="Young C.-C."/>
        </authorList>
    </citation>
    <scope>NUCLEOTIDE SEQUENCE [LARGE SCALE GENOMIC DNA]</scope>
    <source>
        <strain evidence="4 5">CC-CFT486</strain>
    </source>
</reference>
<evidence type="ECO:0000256" key="1">
    <source>
        <dbReference type="ARBA" id="ARBA00007964"/>
    </source>
</evidence>
<accession>A0A5C8NPM9</accession>
<dbReference type="Gene3D" id="3.40.50.720">
    <property type="entry name" value="NAD(P)-binding Rossmann-like Domain"/>
    <property type="match status" value="1"/>
</dbReference>
<dbReference type="Proteomes" id="UP000321571">
    <property type="component" value="Unassembled WGS sequence"/>
</dbReference>
<dbReference type="NCBIfam" id="NF005111">
    <property type="entry name" value="PRK06545.2-3"/>
    <property type="match status" value="1"/>
</dbReference>
<dbReference type="AlphaFoldDB" id="A0A5C8NPM9"/>
<dbReference type="InterPro" id="IPR008927">
    <property type="entry name" value="6-PGluconate_DH-like_C_sf"/>
</dbReference>
<organism evidence="4 5">
    <name type="scientific">Aeromicrobium terrae</name>
    <dbReference type="NCBI Taxonomy" id="2498846"/>
    <lineage>
        <taxon>Bacteria</taxon>
        <taxon>Bacillati</taxon>
        <taxon>Actinomycetota</taxon>
        <taxon>Actinomycetes</taxon>
        <taxon>Propionibacteriales</taxon>
        <taxon>Nocardioidaceae</taxon>
        <taxon>Aeromicrobium</taxon>
    </lineage>
</organism>
<dbReference type="SUPFAM" id="SSF51735">
    <property type="entry name" value="NAD(P)-binding Rossmann-fold domains"/>
    <property type="match status" value="1"/>
</dbReference>
<feature type="domain" description="Prephenate/arogenate dehydrogenase" evidence="3">
    <location>
        <begin position="5"/>
        <end position="281"/>
    </location>
</feature>
<dbReference type="InterPro" id="IPR046826">
    <property type="entry name" value="PDH_N"/>
</dbReference>
<sequence>MTAPASVLVIGCGLIGTSTALALREHDVDVHLRDTDPQHLEAAVALQAGTADPIDAPVLVVVAVPPSAVPDTVRAALTEFPRAIVTDVAGVKLPIFAALEGADGRERFVGGHPMAGTEGSGPTAGSARLFEGRSWVIVPGQDSRSDAVQRVTHLAETVGAVPVFLDAAAHDDAVALVSHVPHVMSGLVAGLLNGAPRAHLDLAGPGLRDVTRIAGSGTDLWLDILGHNAAAVRGQLLSLRETLDRVIGALGDEVVVPQLADVLDAGRAGTRRLPGKHGEARADTVSVFVPIADRPGELSRLFADTGQSGVNVEDLRIDHERGRPVGLVEIAVVADGADVLVDALTDRGWPAYR</sequence>
<dbReference type="GO" id="GO:0008977">
    <property type="term" value="F:prephenate dehydrogenase (NAD+) activity"/>
    <property type="evidence" value="ECO:0007669"/>
    <property type="project" value="UniProtKB-EC"/>
</dbReference>
<evidence type="ECO:0000259" key="3">
    <source>
        <dbReference type="PROSITE" id="PS51176"/>
    </source>
</evidence>
<keyword evidence="2 4" id="KW-0560">Oxidoreductase</keyword>
<gene>
    <name evidence="4" type="ORF">FHP06_02065</name>
</gene>
<evidence type="ECO:0000313" key="5">
    <source>
        <dbReference type="Proteomes" id="UP000321571"/>
    </source>
</evidence>
<dbReference type="PANTHER" id="PTHR21363:SF0">
    <property type="entry name" value="PREPHENATE DEHYDROGENASE [NADP(+)]"/>
    <property type="match status" value="1"/>
</dbReference>
<evidence type="ECO:0000256" key="2">
    <source>
        <dbReference type="ARBA" id="ARBA00023002"/>
    </source>
</evidence>
<evidence type="ECO:0000313" key="4">
    <source>
        <dbReference type="EMBL" id="TXL63040.1"/>
    </source>
</evidence>
<protein>
    <submittedName>
        <fullName evidence="4">Prephenate dehydrogenase</fullName>
        <ecNumber evidence="4">1.3.1.12</ecNumber>
    </submittedName>
</protein>
<dbReference type="PROSITE" id="PS51176">
    <property type="entry name" value="PDH_ADH"/>
    <property type="match status" value="1"/>
</dbReference>
<dbReference type="SUPFAM" id="SSF48179">
    <property type="entry name" value="6-phosphogluconate dehydrogenase C-terminal domain-like"/>
    <property type="match status" value="1"/>
</dbReference>
<dbReference type="EC" id="1.3.1.12" evidence="4"/>